<dbReference type="SUPFAM" id="SSF69304">
    <property type="entry name" value="Tricorn protease N-terminal domain"/>
    <property type="match status" value="1"/>
</dbReference>
<dbReference type="EMBL" id="RJMB01000008">
    <property type="protein sequence ID" value="RNL85057.1"/>
    <property type="molecule type" value="Genomic_DNA"/>
</dbReference>
<name>A0A3N0EB18_9ACTN</name>
<protein>
    <submittedName>
        <fullName evidence="3">Uncharacterized protein</fullName>
    </submittedName>
</protein>
<evidence type="ECO:0000256" key="2">
    <source>
        <dbReference type="SAM" id="Phobius"/>
    </source>
</evidence>
<proteinExistence type="predicted"/>
<keyword evidence="2" id="KW-1133">Transmembrane helix</keyword>
<feature type="transmembrane region" description="Helical" evidence="2">
    <location>
        <begin position="131"/>
        <end position="156"/>
    </location>
</feature>
<feature type="region of interest" description="Disordered" evidence="1">
    <location>
        <begin position="166"/>
        <end position="191"/>
    </location>
</feature>
<organism evidence="3 4">
    <name type="scientific">Halostreptopolyspora alba</name>
    <dbReference type="NCBI Taxonomy" id="2487137"/>
    <lineage>
        <taxon>Bacteria</taxon>
        <taxon>Bacillati</taxon>
        <taxon>Actinomycetota</taxon>
        <taxon>Actinomycetes</taxon>
        <taxon>Streptosporangiales</taxon>
        <taxon>Nocardiopsidaceae</taxon>
        <taxon>Halostreptopolyspora</taxon>
    </lineage>
</organism>
<evidence type="ECO:0000313" key="3">
    <source>
        <dbReference type="EMBL" id="RNL85057.1"/>
    </source>
</evidence>
<evidence type="ECO:0000313" key="4">
    <source>
        <dbReference type="Proteomes" id="UP000269198"/>
    </source>
</evidence>
<reference evidence="3 4" key="1">
    <citation type="submission" date="2018-11" db="EMBL/GenBank/DDBJ databases">
        <title>The genome draft of YIM 96095.</title>
        <authorList>
            <person name="Tang S.-K."/>
            <person name="Chunyu W.-X."/>
            <person name="Feng Y.-Z."/>
        </authorList>
    </citation>
    <scope>NUCLEOTIDE SEQUENCE [LARGE SCALE GENOMIC DNA]</scope>
    <source>
        <strain evidence="3 4">YIM 96095</strain>
    </source>
</reference>
<keyword evidence="2" id="KW-0812">Transmembrane</keyword>
<sequence length="494" mass="52195">MRQRATSGISWDTCATGVAVTSADELEPPQQPVTIVIAPDESRAEVTFQGNTQVVTGGIPKETRREALDAVTRHALALGRPVRVNARDSNGEWQLVVTPDGIVHAEGGEAPEHKLPKGPGAARARGRAHTVLRFTGIGVLTVGLLAVAGGVVMWLLPDTVVTPSNGGEDPVTLEARPNPPGYGPEADWRIPVDPASRPAVSPDGNRVSYFDREGQLVVAGPDGTPEWSDEPPADIADIEHTPRFVRDGDGYGVALLAGDTLWQWPESGGDPVEYEVPSDTSVSFAGDSVLVSNDESAFVPLDGELREVPVEAPAGPLIADGERVLMAELRDVPWRWVTPDASVTEVEPDTPSGADTVDQVVTARGDHVIVRWSTESDDEVVLAAHDSTDGSVVASHAIAPDEIEDARWIEGDTMAAYGPILVRLDDGSTEVLEGLRPVSAAGDAVYGEIGGEPVAVGPDGARSDLEENTARPWGLLDGRAVVFAEDHIYALSPQ</sequence>
<accession>A0A3N0EB18</accession>
<dbReference type="AlphaFoldDB" id="A0A3N0EB18"/>
<evidence type="ECO:0000256" key="1">
    <source>
        <dbReference type="SAM" id="MobiDB-lite"/>
    </source>
</evidence>
<comment type="caution">
    <text evidence="3">The sequence shown here is derived from an EMBL/GenBank/DDBJ whole genome shotgun (WGS) entry which is preliminary data.</text>
</comment>
<keyword evidence="4" id="KW-1185">Reference proteome</keyword>
<gene>
    <name evidence="3" type="ORF">EFW17_10285</name>
</gene>
<keyword evidence="2" id="KW-0472">Membrane</keyword>
<dbReference type="Proteomes" id="UP000269198">
    <property type="component" value="Unassembled WGS sequence"/>
</dbReference>